<accession>A0A428MUG1</accession>
<protein>
    <submittedName>
        <fullName evidence="2">Uncharacterized protein</fullName>
    </submittedName>
</protein>
<feature type="compositionally biased region" description="Acidic residues" evidence="1">
    <location>
        <begin position="86"/>
        <end position="95"/>
    </location>
</feature>
<gene>
    <name evidence="2" type="ORF">D7Z54_29755</name>
</gene>
<organism evidence="2 3">
    <name type="scientific">Salibacterium salarium</name>
    <dbReference type="NCBI Taxonomy" id="284579"/>
    <lineage>
        <taxon>Bacteria</taxon>
        <taxon>Bacillati</taxon>
        <taxon>Bacillota</taxon>
        <taxon>Bacilli</taxon>
        <taxon>Bacillales</taxon>
        <taxon>Bacillaceae</taxon>
    </lineage>
</organism>
<dbReference type="Proteomes" id="UP000275076">
    <property type="component" value="Unassembled WGS sequence"/>
</dbReference>
<evidence type="ECO:0000256" key="1">
    <source>
        <dbReference type="SAM" id="MobiDB-lite"/>
    </source>
</evidence>
<reference evidence="2 3" key="1">
    <citation type="submission" date="2018-10" db="EMBL/GenBank/DDBJ databases">
        <title>Draft genome sequence of Bacillus salarius IM0101, isolated from a hypersaline soil in Inner Mongolia, China.</title>
        <authorList>
            <person name="Yamprayoonswat W."/>
            <person name="Boonvisut S."/>
            <person name="Jumpathong W."/>
            <person name="Sittihan S."/>
            <person name="Ruangsuj P."/>
            <person name="Wanthongcharoen S."/>
            <person name="Thongpramul N."/>
            <person name="Pimmason S."/>
            <person name="Yu B."/>
            <person name="Yasawong M."/>
        </authorList>
    </citation>
    <scope>NUCLEOTIDE SEQUENCE [LARGE SCALE GENOMIC DNA]</scope>
    <source>
        <strain evidence="2 3">IM0101</strain>
    </source>
</reference>
<dbReference type="AlphaFoldDB" id="A0A428MUG1"/>
<sequence>MKINVFNSLILAGVLSVGFGVQGSEAAEKGGQEKNKAEAEHNAQAEVEVNLHSSAENKTNSRASEKASAQAKANASTQSAVHFSDSEEVVEEEETTENKAVEEKETEEKGTEDEAAEEVETEEKGTEDEAAEEVETEEEGAEDKAVENETEAELNVVIEEIVKLGTEDTENPSAENKLHAMASVEANEKAKTHVASPSAVFARLEGRIEEELVINKE</sequence>
<name>A0A428MUG1_9BACI</name>
<proteinExistence type="predicted"/>
<feature type="compositionally biased region" description="Basic and acidic residues" evidence="1">
    <location>
        <begin position="26"/>
        <end position="43"/>
    </location>
</feature>
<evidence type="ECO:0000313" key="2">
    <source>
        <dbReference type="EMBL" id="RSL29716.1"/>
    </source>
</evidence>
<feature type="compositionally biased region" description="Acidic residues" evidence="1">
    <location>
        <begin position="110"/>
        <end position="141"/>
    </location>
</feature>
<dbReference type="EMBL" id="RBVX01000054">
    <property type="protein sequence ID" value="RSL29716.1"/>
    <property type="molecule type" value="Genomic_DNA"/>
</dbReference>
<keyword evidence="3" id="KW-1185">Reference proteome</keyword>
<comment type="caution">
    <text evidence="2">The sequence shown here is derived from an EMBL/GenBank/DDBJ whole genome shotgun (WGS) entry which is preliminary data.</text>
</comment>
<feature type="region of interest" description="Disordered" evidence="1">
    <location>
        <begin position="26"/>
        <end position="153"/>
    </location>
</feature>
<evidence type="ECO:0000313" key="3">
    <source>
        <dbReference type="Proteomes" id="UP000275076"/>
    </source>
</evidence>
<dbReference type="RefSeq" id="WP_125561992.1">
    <property type="nucleotide sequence ID" value="NZ_RBVX01000054.1"/>
</dbReference>
<feature type="compositionally biased region" description="Polar residues" evidence="1">
    <location>
        <begin position="51"/>
        <end position="62"/>
    </location>
</feature>
<feature type="compositionally biased region" description="Basic and acidic residues" evidence="1">
    <location>
        <begin position="96"/>
        <end position="109"/>
    </location>
</feature>
<dbReference type="OrthoDB" id="9983057at2"/>
<feature type="compositionally biased region" description="Polar residues" evidence="1">
    <location>
        <begin position="71"/>
        <end position="81"/>
    </location>
</feature>